<dbReference type="InterPro" id="IPR008939">
    <property type="entry name" value="Lytic_TGlycosylase_superhlx_U"/>
</dbReference>
<feature type="chain" id="PRO_5046151960" evidence="4">
    <location>
        <begin position="23"/>
        <end position="691"/>
    </location>
</feature>
<evidence type="ECO:0000256" key="3">
    <source>
        <dbReference type="SAM" id="MobiDB-lite"/>
    </source>
</evidence>
<dbReference type="PANTHER" id="PTHR37423">
    <property type="entry name" value="SOLUBLE LYTIC MUREIN TRANSGLYCOSYLASE-RELATED"/>
    <property type="match status" value="1"/>
</dbReference>
<keyword evidence="2 4" id="KW-0732">Signal</keyword>
<feature type="domain" description="Lytic transglycosylase superhelical linker" evidence="6">
    <location>
        <begin position="415"/>
        <end position="474"/>
    </location>
</feature>
<dbReference type="InterPro" id="IPR023346">
    <property type="entry name" value="Lysozyme-like_dom_sf"/>
</dbReference>
<evidence type="ECO:0000259" key="6">
    <source>
        <dbReference type="Pfam" id="PF14718"/>
    </source>
</evidence>
<dbReference type="InterPro" id="IPR008258">
    <property type="entry name" value="Transglycosylase_SLT_dom_1"/>
</dbReference>
<dbReference type="RefSeq" id="WP_223625613.1">
    <property type="nucleotide sequence ID" value="NZ_JAIQDJ010000001.1"/>
</dbReference>
<dbReference type="PANTHER" id="PTHR37423:SF5">
    <property type="entry name" value="SOLUBLE LYTIC MUREIN TRANSGLYCOSYLASE"/>
    <property type="match status" value="1"/>
</dbReference>
<proteinExistence type="inferred from homology"/>
<dbReference type="Gene3D" id="1.10.530.10">
    <property type="match status" value="1"/>
</dbReference>
<dbReference type="InterPro" id="IPR012289">
    <property type="entry name" value="Lytic_TGlycosylase_superhlx_L"/>
</dbReference>
<evidence type="ECO:0000313" key="7">
    <source>
        <dbReference type="EMBL" id="MBZ4184851.1"/>
    </source>
</evidence>
<dbReference type="Proteomes" id="UP001430290">
    <property type="component" value="Unassembled WGS sequence"/>
</dbReference>
<comment type="similarity">
    <text evidence="1">Belongs to the transglycosylase Slt family.</text>
</comment>
<evidence type="ECO:0000256" key="1">
    <source>
        <dbReference type="ARBA" id="ARBA00007734"/>
    </source>
</evidence>
<accession>A0ABS7TAF9</accession>
<dbReference type="Gene3D" id="1.10.1240.20">
    <property type="entry name" value="Lytic transglycosylase, superhelical linker domain"/>
    <property type="match status" value="1"/>
</dbReference>
<dbReference type="Pfam" id="PF01464">
    <property type="entry name" value="SLT"/>
    <property type="match status" value="1"/>
</dbReference>
<dbReference type="Gene3D" id="1.25.20.10">
    <property type="entry name" value="Bacterial muramidases"/>
    <property type="match status" value="1"/>
</dbReference>
<comment type="caution">
    <text evidence="7">The sequence shown here is derived from an EMBL/GenBank/DDBJ whole genome shotgun (WGS) entry which is preliminary data.</text>
</comment>
<keyword evidence="8" id="KW-1185">Reference proteome</keyword>
<protein>
    <submittedName>
        <fullName evidence="7">Lytic transglycosylase domain-containing protein</fullName>
    </submittedName>
</protein>
<evidence type="ECO:0000313" key="8">
    <source>
        <dbReference type="Proteomes" id="UP001430290"/>
    </source>
</evidence>
<reference evidence="7" key="1">
    <citation type="submission" date="2021-09" db="EMBL/GenBank/DDBJ databases">
        <authorList>
            <person name="Wu T."/>
            <person name="Guo S.Z."/>
        </authorList>
    </citation>
    <scope>NUCLEOTIDE SEQUENCE</scope>
    <source>
        <strain evidence="7">RSS-23</strain>
    </source>
</reference>
<gene>
    <name evidence="7" type="ORF">K7B09_00750</name>
</gene>
<sequence length="691" mass="75427">MHKFTSAMVAILAMALCGVTAAAQTANPRPSPLLQRSPIRIAAPDPALKAAFDAASRGGLNDLALAGFSSQPLAAWLEYASLRKQLDSLPLVRGNAFLAAHKGEAVGDAFRNEWLNAIAKRNEWPTFLNLWDASIDDAGLRCQRLTALAASNRIDKTWTNDAQALWRSSGKSLPGSCDAPFALLAARGELSDALRWQRFDLAVSDAQPAVMRSIARGLPAADAAQANAYAAFFDKPDAAVDTWPKTPRSRLVASMALARLAKSAPDRAEALLPSAAKTLAFGEPDNGRVLAQIALWTVASYLPESARRLAAVPESAFDDNLREWRVREALTRSDWPAALAAIRKMPDAQRNDSRWLYFAARTSELGGDSASAKALYAQAARKTDFYGFLAADRLNQPYALCPWQLDASAAAKAIVARSPAMVRALQLYMLDRKGWAVREWNDALSGFTDEQRRLAVEVAQDNGWFDRGVFALVNVGGKRYPDEQRLYQLRFPLHHEASIRREATRNHLDPAWVAAEIRAESVFDSNARSAADARGLMQVLPGTGASVAAKLGQAWGGGDSLFDADTNITLGSAYLRQLMDRYGGKPYQVIAGYNAGPAPLNRWVSQRPDIDPDLWIETIGYKETREYVARVLSFSTVYDWRLNGDALRLSDRLLGITTGPRKGFECPVPDAVKTAAPPTVSPPANKPQKRR</sequence>
<feature type="domain" description="Transglycosylase SLT" evidence="5">
    <location>
        <begin position="499"/>
        <end position="611"/>
    </location>
</feature>
<name>A0ABS7TAF9_9GAMM</name>
<evidence type="ECO:0000256" key="2">
    <source>
        <dbReference type="ARBA" id="ARBA00022729"/>
    </source>
</evidence>
<evidence type="ECO:0000259" key="5">
    <source>
        <dbReference type="Pfam" id="PF01464"/>
    </source>
</evidence>
<organism evidence="7 8">
    <name type="scientific">Thermomonas beijingensis</name>
    <dbReference type="NCBI Taxonomy" id="2872701"/>
    <lineage>
        <taxon>Bacteria</taxon>
        <taxon>Pseudomonadati</taxon>
        <taxon>Pseudomonadota</taxon>
        <taxon>Gammaproteobacteria</taxon>
        <taxon>Lysobacterales</taxon>
        <taxon>Lysobacteraceae</taxon>
        <taxon>Thermomonas</taxon>
    </lineage>
</organism>
<dbReference type="Pfam" id="PF14718">
    <property type="entry name" value="SLT_L"/>
    <property type="match status" value="1"/>
</dbReference>
<dbReference type="CDD" id="cd13401">
    <property type="entry name" value="Slt70-like"/>
    <property type="match status" value="1"/>
</dbReference>
<feature type="region of interest" description="Disordered" evidence="3">
    <location>
        <begin position="667"/>
        <end position="691"/>
    </location>
</feature>
<feature type="signal peptide" evidence="4">
    <location>
        <begin position="1"/>
        <end position="22"/>
    </location>
</feature>
<dbReference type="SUPFAM" id="SSF48435">
    <property type="entry name" value="Bacterial muramidases"/>
    <property type="match status" value="1"/>
</dbReference>
<evidence type="ECO:0000256" key="4">
    <source>
        <dbReference type="SAM" id="SignalP"/>
    </source>
</evidence>
<dbReference type="SUPFAM" id="SSF53955">
    <property type="entry name" value="Lysozyme-like"/>
    <property type="match status" value="1"/>
</dbReference>
<dbReference type="InterPro" id="IPR037061">
    <property type="entry name" value="Lytic_TGlycoase_superhlx_L_sf"/>
</dbReference>
<dbReference type="EMBL" id="JAIQDJ010000001">
    <property type="protein sequence ID" value="MBZ4184851.1"/>
    <property type="molecule type" value="Genomic_DNA"/>
</dbReference>